<gene>
    <name evidence="1" type="ORF">ACD_80C00223G0001</name>
</gene>
<dbReference type="AlphaFoldDB" id="K1XGU8"/>
<comment type="caution">
    <text evidence="1">The sequence shown here is derived from an EMBL/GenBank/DDBJ whole genome shotgun (WGS) entry which is preliminary data.</text>
</comment>
<evidence type="ECO:0000313" key="1">
    <source>
        <dbReference type="EMBL" id="EKD24511.1"/>
    </source>
</evidence>
<protein>
    <submittedName>
        <fullName evidence="1">Uncharacterized protein</fullName>
    </submittedName>
</protein>
<reference evidence="1" key="1">
    <citation type="journal article" date="2012" name="Science">
        <title>Fermentation, hydrogen, and sulfur metabolism in multiple uncultivated bacterial phyla.</title>
        <authorList>
            <person name="Wrighton K.C."/>
            <person name="Thomas B.C."/>
            <person name="Sharon I."/>
            <person name="Miller C.S."/>
            <person name="Castelle C.J."/>
            <person name="VerBerkmoes N.C."/>
            <person name="Wilkins M.J."/>
            <person name="Hettich R.L."/>
            <person name="Lipton M.S."/>
            <person name="Williams K.H."/>
            <person name="Long P.E."/>
            <person name="Banfield J.F."/>
        </authorList>
    </citation>
    <scope>NUCLEOTIDE SEQUENCE [LARGE SCALE GENOMIC DNA]</scope>
</reference>
<organism evidence="1">
    <name type="scientific">uncultured bacterium</name>
    <name type="common">gcode 4</name>
    <dbReference type="NCBI Taxonomy" id="1234023"/>
    <lineage>
        <taxon>Bacteria</taxon>
        <taxon>environmental samples</taxon>
    </lineage>
</organism>
<dbReference type="EMBL" id="AMFJ01036230">
    <property type="protein sequence ID" value="EKD24511.1"/>
    <property type="molecule type" value="Genomic_DNA"/>
</dbReference>
<proteinExistence type="predicted"/>
<sequence>MYIYLNESTLENQFYAIDDFKDALREMYKILDALGSMEGEKHVFHSERLWYQPVMNHEIFSQIFNRLPDKSLYKAFVNIFRNKLNSKPWEAERTHLATDTFRCRKEDVTSRSIAEVAARSHSELDTKYLLVNFEPSRFSKSRLRVVKVGFFRTSVYGASTCDEFGAWTLKNGLSFPKYEATSLYSPRDFHTALSDVTRYIKTSMPPVHGRSVYREISSGRLYYVDSNHKGKSAHLEVFDHNCNHLGKATLDGQLIQGTAEDRTIND</sequence>
<name>K1XGU8_9BACT</name>
<accession>K1XGU8</accession>